<protein>
    <recommendedName>
        <fullName evidence="4">DUF5666 domain-containing protein</fullName>
    </recommendedName>
</protein>
<dbReference type="Proteomes" id="UP000051254">
    <property type="component" value="Unassembled WGS sequence"/>
</dbReference>
<reference evidence="2 3" key="1">
    <citation type="submission" date="2015-05" db="EMBL/GenBank/DDBJ databases">
        <title>Genome sequencing and analysis of members of genus Stenotrophomonas.</title>
        <authorList>
            <person name="Patil P.P."/>
            <person name="Midha S."/>
            <person name="Patil P.B."/>
        </authorList>
    </citation>
    <scope>NUCLEOTIDE SEQUENCE [LARGE SCALE GENOMIC DNA]</scope>
    <source>
        <strain evidence="2 3">DSM 17805</strain>
    </source>
</reference>
<dbReference type="PATRIC" id="fig|266128.3.peg.1829"/>
<dbReference type="STRING" id="266128.ABB25_13495"/>
<evidence type="ECO:0000256" key="1">
    <source>
        <dbReference type="SAM" id="SignalP"/>
    </source>
</evidence>
<evidence type="ECO:0000313" key="2">
    <source>
        <dbReference type="EMBL" id="KRG54540.1"/>
    </source>
</evidence>
<evidence type="ECO:0000313" key="3">
    <source>
        <dbReference type="Proteomes" id="UP000051254"/>
    </source>
</evidence>
<name>A0A0R0BAN7_9GAMM</name>
<keyword evidence="1" id="KW-0732">Signal</keyword>
<feature type="chain" id="PRO_5006392126" description="DUF5666 domain-containing protein" evidence="1">
    <location>
        <begin position="29"/>
        <end position="162"/>
    </location>
</feature>
<gene>
    <name evidence="2" type="ORF">ABB25_13495</name>
</gene>
<sequence>MKNMKMRTGGFWLVLLCLLLVVPSQAVAQAARPGVIEDIQPIENRGEDESKLTETGRKWGRKLGELGGMLAGKAVIMSDAGNTSGGRLAGQAVVLSGGNVGSEVGARVVGEGETTRYMVKVRLDSGRVMSITQLAAQIKDMKVGDRIMLEGRGDGATITLAQ</sequence>
<accession>A0A0R0BAN7</accession>
<proteinExistence type="predicted"/>
<dbReference type="EMBL" id="LDJH01000031">
    <property type="protein sequence ID" value="KRG54540.1"/>
    <property type="molecule type" value="Genomic_DNA"/>
</dbReference>
<organism evidence="2 3">
    <name type="scientific">Stenotrophomonas koreensis</name>
    <dbReference type="NCBI Taxonomy" id="266128"/>
    <lineage>
        <taxon>Bacteria</taxon>
        <taxon>Pseudomonadati</taxon>
        <taxon>Pseudomonadota</taxon>
        <taxon>Gammaproteobacteria</taxon>
        <taxon>Lysobacterales</taxon>
        <taxon>Lysobacteraceae</taxon>
        <taxon>Stenotrophomonas</taxon>
    </lineage>
</organism>
<comment type="caution">
    <text evidence="2">The sequence shown here is derived from an EMBL/GenBank/DDBJ whole genome shotgun (WGS) entry which is preliminary data.</text>
</comment>
<feature type="signal peptide" evidence="1">
    <location>
        <begin position="1"/>
        <end position="28"/>
    </location>
</feature>
<keyword evidence="3" id="KW-1185">Reference proteome</keyword>
<dbReference type="AlphaFoldDB" id="A0A0R0BAN7"/>
<evidence type="ECO:0008006" key="4">
    <source>
        <dbReference type="Google" id="ProtNLM"/>
    </source>
</evidence>